<organism evidence="2 3">
    <name type="scientific">Panaeolus cyanescens</name>
    <dbReference type="NCBI Taxonomy" id="181874"/>
    <lineage>
        <taxon>Eukaryota</taxon>
        <taxon>Fungi</taxon>
        <taxon>Dikarya</taxon>
        <taxon>Basidiomycota</taxon>
        <taxon>Agaricomycotina</taxon>
        <taxon>Agaricomycetes</taxon>
        <taxon>Agaricomycetidae</taxon>
        <taxon>Agaricales</taxon>
        <taxon>Agaricineae</taxon>
        <taxon>Galeropsidaceae</taxon>
        <taxon>Panaeolus</taxon>
    </lineage>
</organism>
<gene>
    <name evidence="2" type="ORF">CVT24_009484</name>
</gene>
<feature type="compositionally biased region" description="Basic and acidic residues" evidence="1">
    <location>
        <begin position="296"/>
        <end position="312"/>
    </location>
</feature>
<evidence type="ECO:0008006" key="4">
    <source>
        <dbReference type="Google" id="ProtNLM"/>
    </source>
</evidence>
<name>A0A409WEK2_9AGAR</name>
<proteinExistence type="predicted"/>
<sequence length="502" mass="55635">MADSSTPPARTGAATDSATAKKLAARDRAVAIRVKAVAPKGSSCIILHRSNSTLMNVGIQLCHCFGRANSFNDILMRSIEFRWGMDHGSLSLDSRWNCIFIVSDFHAMFDNGAWCLVPSIATLRSYESATTNDINDEQAHRNRGALFRGKELMSVMQKNNILLDGDETAPKYHVYTLLALNPEMELTPILRYNQPIPRKQSDFTLYTFPFKDDDDQCLQIKSHLHPKFVILSLGKQLTTEGRIPEEFRKQKHVEDLNDNLDLVKSIYKKWTKELDDAQLNDDTHFPRFIPTPVAKSKYDREGPSYRPPDKSRMRAGPGSGPRTRSVSRRERGRTPSPMGNIPRVSADDVDGQADGEKTDGECDAGSDEEGEDDDDDDIEEQGGEEGDHHVEEQGPGEGDRHLEEQEEVGSPFPEIGNADNADYEAASSDIEVEQNVDVSAWGQGIKRDASQMASSPSKSPLPFPSSPTGYIESVRNADVPAIEGSSRRGRSPAKKKVRDSAN</sequence>
<feature type="region of interest" description="Disordered" evidence="1">
    <location>
        <begin position="281"/>
        <end position="502"/>
    </location>
</feature>
<evidence type="ECO:0000256" key="1">
    <source>
        <dbReference type="SAM" id="MobiDB-lite"/>
    </source>
</evidence>
<dbReference type="OrthoDB" id="3133596at2759"/>
<feature type="compositionally biased region" description="Basic and acidic residues" evidence="1">
    <location>
        <begin position="385"/>
        <end position="403"/>
    </location>
</feature>
<protein>
    <recommendedName>
        <fullName evidence="4">HNH nuclease domain-containing protein</fullName>
    </recommendedName>
</protein>
<dbReference type="Proteomes" id="UP000284842">
    <property type="component" value="Unassembled WGS sequence"/>
</dbReference>
<dbReference type="InParanoid" id="A0A409WEK2"/>
<feature type="compositionally biased region" description="Acidic residues" evidence="1">
    <location>
        <begin position="361"/>
        <end position="384"/>
    </location>
</feature>
<dbReference type="EMBL" id="NHTK01005509">
    <property type="protein sequence ID" value="PPQ76978.1"/>
    <property type="molecule type" value="Genomic_DNA"/>
</dbReference>
<comment type="caution">
    <text evidence="2">The sequence shown here is derived from an EMBL/GenBank/DDBJ whole genome shotgun (WGS) entry which is preliminary data.</text>
</comment>
<dbReference type="STRING" id="181874.A0A409WEK2"/>
<reference evidence="2 3" key="1">
    <citation type="journal article" date="2018" name="Evol. Lett.">
        <title>Horizontal gene cluster transfer increased hallucinogenic mushroom diversity.</title>
        <authorList>
            <person name="Reynolds H.T."/>
            <person name="Vijayakumar V."/>
            <person name="Gluck-Thaler E."/>
            <person name="Korotkin H.B."/>
            <person name="Matheny P.B."/>
            <person name="Slot J.C."/>
        </authorList>
    </citation>
    <scope>NUCLEOTIDE SEQUENCE [LARGE SCALE GENOMIC DNA]</scope>
    <source>
        <strain evidence="2 3">2629</strain>
    </source>
</reference>
<evidence type="ECO:0000313" key="3">
    <source>
        <dbReference type="Proteomes" id="UP000284842"/>
    </source>
</evidence>
<dbReference type="AlphaFoldDB" id="A0A409WEK2"/>
<accession>A0A409WEK2</accession>
<feature type="compositionally biased region" description="Basic residues" evidence="1">
    <location>
        <begin position="487"/>
        <end position="502"/>
    </location>
</feature>
<evidence type="ECO:0000313" key="2">
    <source>
        <dbReference type="EMBL" id="PPQ76978.1"/>
    </source>
</evidence>
<keyword evidence="3" id="KW-1185">Reference proteome</keyword>